<evidence type="ECO:0000256" key="1">
    <source>
        <dbReference type="SAM" id="MobiDB-lite"/>
    </source>
</evidence>
<gene>
    <name evidence="2" type="ORF">ACFO3M_07185</name>
</gene>
<evidence type="ECO:0000313" key="2">
    <source>
        <dbReference type="EMBL" id="MFC4693167.1"/>
    </source>
</evidence>
<evidence type="ECO:0000313" key="3">
    <source>
        <dbReference type="Proteomes" id="UP001596025"/>
    </source>
</evidence>
<proteinExistence type="predicted"/>
<name>A0ABV9LI40_9ACTN</name>
<comment type="caution">
    <text evidence="2">The sequence shown here is derived from an EMBL/GenBank/DDBJ whole genome shotgun (WGS) entry which is preliminary data.</text>
</comment>
<dbReference type="RefSeq" id="WP_387987890.1">
    <property type="nucleotide sequence ID" value="NZ_JBHSGR010000006.1"/>
</dbReference>
<reference evidence="3" key="1">
    <citation type="journal article" date="2019" name="Int. J. Syst. Evol. Microbiol.">
        <title>The Global Catalogue of Microorganisms (GCM) 10K type strain sequencing project: providing services to taxonomists for standard genome sequencing and annotation.</title>
        <authorList>
            <consortium name="The Broad Institute Genomics Platform"/>
            <consortium name="The Broad Institute Genome Sequencing Center for Infectious Disease"/>
            <person name="Wu L."/>
            <person name="Ma J."/>
        </authorList>
    </citation>
    <scope>NUCLEOTIDE SEQUENCE [LARGE SCALE GENOMIC DNA]</scope>
    <source>
        <strain evidence="3">CCUG 62763</strain>
    </source>
</reference>
<keyword evidence="3" id="KW-1185">Reference proteome</keyword>
<dbReference type="Proteomes" id="UP001596025">
    <property type="component" value="Unassembled WGS sequence"/>
</dbReference>
<protein>
    <submittedName>
        <fullName evidence="2">Uncharacterized protein</fullName>
    </submittedName>
</protein>
<accession>A0ABV9LI40</accession>
<dbReference type="EMBL" id="JBHSGR010000006">
    <property type="protein sequence ID" value="MFC4693167.1"/>
    <property type="molecule type" value="Genomic_DNA"/>
</dbReference>
<organism evidence="2 3">
    <name type="scientific">Geodermatophilus arenarius</name>
    <dbReference type="NCBI Taxonomy" id="1137990"/>
    <lineage>
        <taxon>Bacteria</taxon>
        <taxon>Bacillati</taxon>
        <taxon>Actinomycetota</taxon>
        <taxon>Actinomycetes</taxon>
        <taxon>Geodermatophilales</taxon>
        <taxon>Geodermatophilaceae</taxon>
        <taxon>Geodermatophilus</taxon>
    </lineage>
</organism>
<sequence>MTQLSAALEAAETRGVAALPPLLDQAVTAFDGVTAPGEVAADRQAVRDGLARLRAQVGAIDPDSPDADGRVDGAVTAVEGSAAGPALSRVGAHHDRNCGSGAAPTR</sequence>
<feature type="region of interest" description="Disordered" evidence="1">
    <location>
        <begin position="82"/>
        <end position="106"/>
    </location>
</feature>